<evidence type="ECO:0000313" key="1">
    <source>
        <dbReference type="EMBL" id="GLY63981.1"/>
    </source>
</evidence>
<dbReference type="NCBIfam" id="TIGR04267">
    <property type="entry name" value="mod_HExxH"/>
    <property type="match status" value="1"/>
</dbReference>
<evidence type="ECO:0000313" key="2">
    <source>
        <dbReference type="Proteomes" id="UP001165136"/>
    </source>
</evidence>
<dbReference type="AlphaFoldDB" id="A0A9W6VEY9"/>
<name>A0A9W6VEY9_9PSEU</name>
<reference evidence="1" key="1">
    <citation type="submission" date="2023-03" db="EMBL/GenBank/DDBJ databases">
        <title>Amycolatopsis taiwanensis NBRC 103393.</title>
        <authorList>
            <person name="Ichikawa N."/>
            <person name="Sato H."/>
            <person name="Tonouchi N."/>
        </authorList>
    </citation>
    <scope>NUCLEOTIDE SEQUENCE</scope>
    <source>
        <strain evidence="1">NBRC 103393</strain>
    </source>
</reference>
<dbReference type="EMBL" id="BSTI01000001">
    <property type="protein sequence ID" value="GLY63981.1"/>
    <property type="molecule type" value="Genomic_DNA"/>
</dbReference>
<organism evidence="1 2">
    <name type="scientific">Amycolatopsis taiwanensis</name>
    <dbReference type="NCBI Taxonomy" id="342230"/>
    <lineage>
        <taxon>Bacteria</taxon>
        <taxon>Bacillati</taxon>
        <taxon>Actinomycetota</taxon>
        <taxon>Actinomycetes</taxon>
        <taxon>Pseudonocardiales</taxon>
        <taxon>Pseudonocardiaceae</taxon>
        <taxon>Amycolatopsis</taxon>
    </lineage>
</organism>
<proteinExistence type="predicted"/>
<protein>
    <recommendedName>
        <fullName evidence="3">HEXXH motif domain-containing protein</fullName>
    </recommendedName>
</protein>
<keyword evidence="2" id="KW-1185">Reference proteome</keyword>
<gene>
    <name evidence="1" type="ORF">Atai01_06000</name>
</gene>
<dbReference type="Proteomes" id="UP001165136">
    <property type="component" value="Unassembled WGS sequence"/>
</dbReference>
<accession>A0A9W6VEY9</accession>
<evidence type="ECO:0008006" key="3">
    <source>
        <dbReference type="Google" id="ProtNLM"/>
    </source>
</evidence>
<comment type="caution">
    <text evidence="1">The sequence shown here is derived from an EMBL/GenBank/DDBJ whole genome shotgun (WGS) entry which is preliminary data.</text>
</comment>
<dbReference type="InterPro" id="IPR026337">
    <property type="entry name" value="AKG_HExxH"/>
</dbReference>
<sequence>MNHRPVWPDATAVHAALAPTDALLAERRALYQMGAELFVPGQEKPVGERLDNPLFRFRVGEALAGRASFDPTVEDDLDDVVTDLWSGPLRLRVATDAKARDLLGEVLRIIHALSVSQGPPPRPLTEADGAPFDEALLMVTAGLMTAHRVSPRLAADLLPHTGLLVVLDPATSGGLISASSRFFPGLILIDAPKNPFDVAEALIHEGAHQKFFDLAITHDFLGADIAEDRRFSPSWSGADWPLDQAIAAFHAYACLAQFAEDVARVGETGSLGPNSLLPSAREREAEIGAWLLDVEETLEADARWFLRTFLQEDTDLPEPESATAPEGRYALDPLLRVTRMASTGRILLARPGSPPELHWLASGATDVVDRLTAAPVSAAELEPAQVAALAALVDRSLAYPVPGSAPDGLQADVDA</sequence>
<dbReference type="RefSeq" id="WP_285485766.1">
    <property type="nucleotide sequence ID" value="NZ_BSTI01000001.1"/>
</dbReference>